<name>A0A4R5A290_9ACTN</name>
<proteinExistence type="predicted"/>
<evidence type="ECO:0000313" key="4">
    <source>
        <dbReference type="EMBL" id="TDD65070.1"/>
    </source>
</evidence>
<evidence type="ECO:0000313" key="5">
    <source>
        <dbReference type="Proteomes" id="UP000295217"/>
    </source>
</evidence>
<dbReference type="PROSITE" id="PS51186">
    <property type="entry name" value="GNAT"/>
    <property type="match status" value="1"/>
</dbReference>
<keyword evidence="1 4" id="KW-0808">Transferase</keyword>
<accession>A0A4R5A290</accession>
<dbReference type="PANTHER" id="PTHR43626">
    <property type="entry name" value="ACYL-COA N-ACYLTRANSFERASE"/>
    <property type="match status" value="1"/>
</dbReference>
<protein>
    <submittedName>
        <fullName evidence="4">Amino-acid N-acetyltransferase</fullName>
        <ecNumber evidence="4">2.3.1.1</ecNumber>
    </submittedName>
</protein>
<gene>
    <name evidence="4" type="ORF">E1262_26360</name>
</gene>
<feature type="domain" description="N-acetyltransferase" evidence="3">
    <location>
        <begin position="13"/>
        <end position="152"/>
    </location>
</feature>
<comment type="caution">
    <text evidence="4">The sequence shown here is derived from an EMBL/GenBank/DDBJ whole genome shotgun (WGS) entry which is preliminary data.</text>
</comment>
<reference evidence="4 5" key="1">
    <citation type="submission" date="2019-02" db="EMBL/GenBank/DDBJ databases">
        <title>Draft genome sequences of novel Actinobacteria.</title>
        <authorList>
            <person name="Sahin N."/>
            <person name="Ay H."/>
            <person name="Saygin H."/>
        </authorList>
    </citation>
    <scope>NUCLEOTIDE SEQUENCE [LARGE SCALE GENOMIC DNA]</scope>
    <source>
        <strain evidence="4 5">8K307</strain>
    </source>
</reference>
<dbReference type="GO" id="GO:0008080">
    <property type="term" value="F:N-acetyltransferase activity"/>
    <property type="evidence" value="ECO:0007669"/>
    <property type="project" value="InterPro"/>
</dbReference>
<dbReference type="InterPro" id="IPR045039">
    <property type="entry name" value="NSI-like"/>
</dbReference>
<evidence type="ECO:0000256" key="2">
    <source>
        <dbReference type="ARBA" id="ARBA00023315"/>
    </source>
</evidence>
<dbReference type="AlphaFoldDB" id="A0A4R5A290"/>
<keyword evidence="5" id="KW-1185">Reference proteome</keyword>
<dbReference type="CDD" id="cd04301">
    <property type="entry name" value="NAT_SF"/>
    <property type="match status" value="1"/>
</dbReference>
<dbReference type="InterPro" id="IPR016181">
    <property type="entry name" value="Acyl_CoA_acyltransferase"/>
</dbReference>
<dbReference type="PANTHER" id="PTHR43626:SF4">
    <property type="entry name" value="GCN5-RELATED N-ACETYLTRANSFERASE 2, CHLOROPLASTIC"/>
    <property type="match status" value="1"/>
</dbReference>
<keyword evidence="2 4" id="KW-0012">Acyltransferase</keyword>
<evidence type="ECO:0000259" key="3">
    <source>
        <dbReference type="PROSITE" id="PS51186"/>
    </source>
</evidence>
<dbReference type="EC" id="2.3.1.1" evidence="4"/>
<dbReference type="Pfam" id="PF00583">
    <property type="entry name" value="Acetyltransf_1"/>
    <property type="match status" value="1"/>
</dbReference>
<dbReference type="RefSeq" id="WP_132107262.1">
    <property type="nucleotide sequence ID" value="NZ_SMLB01000057.1"/>
</dbReference>
<sequence length="195" mass="21910">MTPPADIEPDQSFRVRRARTADVRHIRGLLDGYAAQRILLSKETVTLYEDIQEFWVAETVSDGVPGTVVGCGALHVMWEDLAEVRTLAVAPEWRRHGVGHALLSRLLRVAEELGVVRVFCLTFEVDFFAGHGFERVEGTPVDTDVYAQLLRSADEGVAEFLDLDRVKPNTLGNVRMLRRMSSTSQNDRDDSRQTN</sequence>
<organism evidence="4 5">
    <name type="scientific">Jiangella aurantiaca</name>
    <dbReference type="NCBI Taxonomy" id="2530373"/>
    <lineage>
        <taxon>Bacteria</taxon>
        <taxon>Bacillati</taxon>
        <taxon>Actinomycetota</taxon>
        <taxon>Actinomycetes</taxon>
        <taxon>Jiangellales</taxon>
        <taxon>Jiangellaceae</taxon>
        <taxon>Jiangella</taxon>
    </lineage>
</organism>
<dbReference type="EMBL" id="SMLB01000057">
    <property type="protein sequence ID" value="TDD65070.1"/>
    <property type="molecule type" value="Genomic_DNA"/>
</dbReference>
<dbReference type="SUPFAM" id="SSF55729">
    <property type="entry name" value="Acyl-CoA N-acyltransferases (Nat)"/>
    <property type="match status" value="1"/>
</dbReference>
<dbReference type="GO" id="GO:0005737">
    <property type="term" value="C:cytoplasm"/>
    <property type="evidence" value="ECO:0007669"/>
    <property type="project" value="TreeGrafter"/>
</dbReference>
<dbReference type="NCBIfam" id="NF005921">
    <property type="entry name" value="PRK07922.1"/>
    <property type="match status" value="1"/>
</dbReference>
<dbReference type="InterPro" id="IPR000182">
    <property type="entry name" value="GNAT_dom"/>
</dbReference>
<dbReference type="OrthoDB" id="9793138at2"/>
<dbReference type="Gene3D" id="3.40.630.30">
    <property type="match status" value="1"/>
</dbReference>
<evidence type="ECO:0000256" key="1">
    <source>
        <dbReference type="ARBA" id="ARBA00022679"/>
    </source>
</evidence>
<dbReference type="Proteomes" id="UP000295217">
    <property type="component" value="Unassembled WGS sequence"/>
</dbReference>